<name>A0A4Y2LBX6_ARAVE</name>
<dbReference type="AlphaFoldDB" id="A0A4Y2LBX6"/>
<protein>
    <submittedName>
        <fullName evidence="1">Uncharacterized protein</fullName>
    </submittedName>
</protein>
<organism evidence="1 2">
    <name type="scientific">Araneus ventricosus</name>
    <name type="common">Orbweaver spider</name>
    <name type="synonym">Epeira ventricosa</name>
    <dbReference type="NCBI Taxonomy" id="182803"/>
    <lineage>
        <taxon>Eukaryota</taxon>
        <taxon>Metazoa</taxon>
        <taxon>Ecdysozoa</taxon>
        <taxon>Arthropoda</taxon>
        <taxon>Chelicerata</taxon>
        <taxon>Arachnida</taxon>
        <taxon>Araneae</taxon>
        <taxon>Araneomorphae</taxon>
        <taxon>Entelegynae</taxon>
        <taxon>Araneoidea</taxon>
        <taxon>Araneidae</taxon>
        <taxon>Araneus</taxon>
    </lineage>
</organism>
<evidence type="ECO:0000313" key="2">
    <source>
        <dbReference type="Proteomes" id="UP000499080"/>
    </source>
</evidence>
<evidence type="ECO:0000313" key="1">
    <source>
        <dbReference type="EMBL" id="GBN11929.1"/>
    </source>
</evidence>
<dbReference type="EMBL" id="BGPR01005625">
    <property type="protein sequence ID" value="GBN11929.1"/>
    <property type="molecule type" value="Genomic_DNA"/>
</dbReference>
<accession>A0A4Y2LBX6</accession>
<proteinExistence type="predicted"/>
<dbReference type="OrthoDB" id="6425688at2759"/>
<comment type="caution">
    <text evidence="1">The sequence shown here is derived from an EMBL/GenBank/DDBJ whole genome shotgun (WGS) entry which is preliminary data.</text>
</comment>
<dbReference type="Proteomes" id="UP000499080">
    <property type="component" value="Unassembled WGS sequence"/>
</dbReference>
<keyword evidence="2" id="KW-1185">Reference proteome</keyword>
<gene>
    <name evidence="1" type="ORF">AVEN_98218_1</name>
</gene>
<reference evidence="1 2" key="1">
    <citation type="journal article" date="2019" name="Sci. Rep.">
        <title>Orb-weaving spider Araneus ventricosus genome elucidates the spidroin gene catalogue.</title>
        <authorList>
            <person name="Kono N."/>
            <person name="Nakamura H."/>
            <person name="Ohtoshi R."/>
            <person name="Moran D.A.P."/>
            <person name="Shinohara A."/>
            <person name="Yoshida Y."/>
            <person name="Fujiwara M."/>
            <person name="Mori M."/>
            <person name="Tomita M."/>
            <person name="Arakawa K."/>
        </authorList>
    </citation>
    <scope>NUCLEOTIDE SEQUENCE [LARGE SCALE GENOMIC DNA]</scope>
</reference>
<sequence>MAKKAVGIAKALFKKAHEDNKGPTVALLEYRNTPISGIGLSPAQLMFNRRMRTKLPVSGKLLDAEIFKDVIPKLKERQTKKKFYFGRTTKALI</sequence>